<dbReference type="AlphaFoldDB" id="A0AAD5YZ62"/>
<feature type="compositionally biased region" description="Polar residues" evidence="1">
    <location>
        <begin position="628"/>
        <end position="648"/>
    </location>
</feature>
<feature type="region of interest" description="Disordered" evidence="1">
    <location>
        <begin position="1"/>
        <end position="580"/>
    </location>
</feature>
<name>A0AAD5YZ62_9AGAR</name>
<dbReference type="SUPFAM" id="SSF52540">
    <property type="entry name" value="P-loop containing nucleoside triphosphate hydrolases"/>
    <property type="match status" value="1"/>
</dbReference>
<reference evidence="3" key="1">
    <citation type="submission" date="2022-07" db="EMBL/GenBank/DDBJ databases">
        <title>Genome Sequence of Leucocoprinus birnbaumii.</title>
        <authorList>
            <person name="Buettner E."/>
        </authorList>
    </citation>
    <scope>NUCLEOTIDE SEQUENCE</scope>
    <source>
        <strain evidence="3">VT141</strain>
    </source>
</reference>
<feature type="compositionally biased region" description="Basic residues" evidence="1">
    <location>
        <begin position="1"/>
        <end position="10"/>
    </location>
</feature>
<feature type="compositionally biased region" description="Basic and acidic residues" evidence="1">
    <location>
        <begin position="291"/>
        <end position="313"/>
    </location>
</feature>
<dbReference type="EMBL" id="JANIEX010000077">
    <property type="protein sequence ID" value="KAJ3574180.1"/>
    <property type="molecule type" value="Genomic_DNA"/>
</dbReference>
<evidence type="ECO:0000313" key="4">
    <source>
        <dbReference type="Proteomes" id="UP001213000"/>
    </source>
</evidence>
<feature type="compositionally biased region" description="Polar residues" evidence="1">
    <location>
        <begin position="151"/>
        <end position="161"/>
    </location>
</feature>
<dbReference type="CDD" id="cd00882">
    <property type="entry name" value="Ras_like_GTPase"/>
    <property type="match status" value="1"/>
</dbReference>
<comment type="caution">
    <text evidence="3">The sequence shown here is derived from an EMBL/GenBank/DDBJ whole genome shotgun (WGS) entry which is preliminary data.</text>
</comment>
<dbReference type="Gene3D" id="3.40.50.300">
    <property type="entry name" value="P-loop containing nucleotide triphosphate hydrolases"/>
    <property type="match status" value="1"/>
</dbReference>
<organism evidence="3 4">
    <name type="scientific">Leucocoprinus birnbaumii</name>
    <dbReference type="NCBI Taxonomy" id="56174"/>
    <lineage>
        <taxon>Eukaryota</taxon>
        <taxon>Fungi</taxon>
        <taxon>Dikarya</taxon>
        <taxon>Basidiomycota</taxon>
        <taxon>Agaricomycotina</taxon>
        <taxon>Agaricomycetes</taxon>
        <taxon>Agaricomycetidae</taxon>
        <taxon>Agaricales</taxon>
        <taxon>Agaricineae</taxon>
        <taxon>Agaricaceae</taxon>
        <taxon>Leucocoprinus</taxon>
    </lineage>
</organism>
<feature type="region of interest" description="Disordered" evidence="1">
    <location>
        <begin position="626"/>
        <end position="658"/>
    </location>
</feature>
<keyword evidence="4" id="KW-1185">Reference proteome</keyword>
<dbReference type="Proteomes" id="UP001213000">
    <property type="component" value="Unassembled WGS sequence"/>
</dbReference>
<dbReference type="InterPro" id="IPR027417">
    <property type="entry name" value="P-loop_NTPase"/>
</dbReference>
<dbReference type="GO" id="GO:0005525">
    <property type="term" value="F:GTP binding"/>
    <property type="evidence" value="ECO:0007669"/>
    <property type="project" value="InterPro"/>
</dbReference>
<feature type="compositionally biased region" description="Polar residues" evidence="1">
    <location>
        <begin position="555"/>
        <end position="565"/>
    </location>
</feature>
<feature type="compositionally biased region" description="Low complexity" evidence="1">
    <location>
        <begin position="529"/>
        <end position="546"/>
    </location>
</feature>
<feature type="compositionally biased region" description="Polar residues" evidence="1">
    <location>
        <begin position="421"/>
        <end position="448"/>
    </location>
</feature>
<evidence type="ECO:0000313" key="3">
    <source>
        <dbReference type="EMBL" id="KAJ3574180.1"/>
    </source>
</evidence>
<feature type="compositionally biased region" description="Basic and acidic residues" evidence="1">
    <location>
        <begin position="377"/>
        <end position="390"/>
    </location>
</feature>
<accession>A0AAD5YZ62</accession>
<dbReference type="InterPro" id="IPR006073">
    <property type="entry name" value="GTP-bd"/>
</dbReference>
<feature type="compositionally biased region" description="Basic and acidic residues" evidence="1">
    <location>
        <begin position="206"/>
        <end position="216"/>
    </location>
</feature>
<gene>
    <name evidence="3" type="ORF">NP233_g1925</name>
</gene>
<feature type="compositionally biased region" description="Basic and acidic residues" evidence="1">
    <location>
        <begin position="249"/>
        <end position="261"/>
    </location>
</feature>
<feature type="compositionally biased region" description="Basic and acidic residues" evidence="1">
    <location>
        <begin position="343"/>
        <end position="355"/>
    </location>
</feature>
<proteinExistence type="predicted"/>
<evidence type="ECO:0000256" key="1">
    <source>
        <dbReference type="SAM" id="MobiDB-lite"/>
    </source>
</evidence>
<feature type="compositionally biased region" description="Basic and acidic residues" evidence="1">
    <location>
        <begin position="475"/>
        <end position="489"/>
    </location>
</feature>
<sequence>MPPKPKRSGRSGHPPQSFQHGSPTRGQKEKKKVTSDQRPPESWPQSSKLRQPAGYQQLPLSPDQPPNPMIRHGKQQDDAYSPPIQSSVKLEGDKTIASQNIYLKPESIPQVHKAAEPRSSGAVPEPDIPANEHNEPATSSGIPRVPAYESESISQLKANKSTCDKELPRAVEEIQVPNLPAEHAGPQINRKEISAAQGPAPQVAQKRSDQLDESTTRPRPSTLLPEPRVDVAFVRNPPQMPGEFFPSNRDTKGQDSHREAQSTEASGRQGSSDARGGSSKLTKSRPSKGHSHIDDIRPFGQHRSDSTVERKESPLQTPPKVPSSFGEHQVPPSAPGGSPPIHGEPKSELLARRGSPECTPSYSQPTPGPEPELIVPDARDALELREDKPESYSQPLTFAPKPQFIVEPSRNVLKMPGGLIQTPSMENTDPQDFTSEVQSTEGTGWPKSSETHGKSSKPLASARDLQTADSSEPESLTHRQPDSGTDKNKPLPGDPSEFPGSVEEHAAPRDVQSEAPQTHGDPISDSTRARSNTYSPSSTSSLEAATDAVQRPPRKSQSLIVSQIPAQPESEPSETSSLRDIRNNAPDLAESEQESRSRTHNSEDRSIFKYLNSSINTLFGGFKKTRDPTWSSSHMASKDTLSNLSEHSVGSPEDPDNVSVGQLKENDTLIALMGPTGSGKSSFISKVAGRDIGVGHDLGSFTSDVRALRVRNPDTNKDIILVDTPGFDDTYKSDLEILQLISKWLEKTGVRNIRLRGVLYLHRITDNRMAGTPLKNLEIFEKICGPKWFSRVVLVTTMWDELGSENTEMGDAREDELKNDFWKGMRVGLEHPPARTQNLGEASTRG</sequence>
<evidence type="ECO:0000259" key="2">
    <source>
        <dbReference type="Pfam" id="PF01926"/>
    </source>
</evidence>
<feature type="compositionally biased region" description="Polar residues" evidence="1">
    <location>
        <begin position="14"/>
        <end position="25"/>
    </location>
</feature>
<protein>
    <recommendedName>
        <fullName evidence="2">G domain-containing protein</fullName>
    </recommendedName>
</protein>
<dbReference type="Pfam" id="PF01926">
    <property type="entry name" value="MMR_HSR1"/>
    <property type="match status" value="1"/>
</dbReference>
<dbReference type="CDD" id="cd00267">
    <property type="entry name" value="ABC_ATPase"/>
    <property type="match status" value="1"/>
</dbReference>
<feature type="compositionally biased region" description="Polar residues" evidence="1">
    <location>
        <begin position="262"/>
        <end position="272"/>
    </location>
</feature>
<feature type="domain" description="G" evidence="2">
    <location>
        <begin position="670"/>
        <end position="731"/>
    </location>
</feature>
<feature type="compositionally biased region" description="Basic and acidic residues" evidence="1">
    <location>
        <begin position="502"/>
        <end position="512"/>
    </location>
</feature>
<feature type="compositionally biased region" description="Basic and acidic residues" evidence="1">
    <location>
        <begin position="162"/>
        <end position="172"/>
    </location>
</feature>